<reference evidence="3 4" key="1">
    <citation type="submission" date="2024-01" db="EMBL/GenBank/DDBJ databases">
        <title>Uliginosibacterium soil sp. nov.</title>
        <authorList>
            <person name="Lv Y."/>
        </authorList>
    </citation>
    <scope>NUCLEOTIDE SEQUENCE [LARGE SCALE GENOMIC DNA]</scope>
    <source>
        <strain evidence="3 4">H3</strain>
    </source>
</reference>
<dbReference type="PANTHER" id="PTHR21248:SF12">
    <property type="entry name" value="CARDIOLIPIN SYNTHASE C"/>
    <property type="match status" value="1"/>
</dbReference>
<evidence type="ECO:0000313" key="3">
    <source>
        <dbReference type="EMBL" id="MEC5384615.1"/>
    </source>
</evidence>
<protein>
    <submittedName>
        <fullName evidence="3">Phospholipase D family protein</fullName>
    </submittedName>
</protein>
<dbReference type="CDD" id="cd09111">
    <property type="entry name" value="PLDc_ymdC_like_1"/>
    <property type="match status" value="1"/>
</dbReference>
<evidence type="ECO:0000313" key="4">
    <source>
        <dbReference type="Proteomes" id="UP001331561"/>
    </source>
</evidence>
<dbReference type="SMART" id="SM00155">
    <property type="entry name" value="PLDc"/>
    <property type="match status" value="2"/>
</dbReference>
<evidence type="ECO:0000259" key="2">
    <source>
        <dbReference type="PROSITE" id="PS50035"/>
    </source>
</evidence>
<dbReference type="Pfam" id="PF13091">
    <property type="entry name" value="PLDc_2"/>
    <property type="match status" value="2"/>
</dbReference>
<dbReference type="EMBL" id="JAYXHS010000001">
    <property type="protein sequence ID" value="MEC5384615.1"/>
    <property type="molecule type" value="Genomic_DNA"/>
</dbReference>
<dbReference type="PROSITE" id="PS51257">
    <property type="entry name" value="PROKAR_LIPOPROTEIN"/>
    <property type="match status" value="1"/>
</dbReference>
<dbReference type="RefSeq" id="WP_327597588.1">
    <property type="nucleotide sequence ID" value="NZ_JAYXHS010000001.1"/>
</dbReference>
<dbReference type="Gene3D" id="3.30.870.10">
    <property type="entry name" value="Endonuclease Chain A"/>
    <property type="match status" value="2"/>
</dbReference>
<sequence>MAIRGVQGMGSLRNIFVVVWVGMLAACAGLPPRDELPVTPQGLSPTTVDPATTRLGRAVTPDLAAHPGQAGVYALSDASEAFAARVLLAGAADRTLDVQYYIWRGDYTGYLMFEALWQAAERGVSVRLLLDDTNTAGLDDTLRALDAHPNIAVRLYNPMTMRSARLLNFVTDFSRLNHRMHNKSFTADNQATIVGGRNIGDEYFGASKSVGFEDLDVIATGPAAKDVTVSFEEYWNSASAYPAASIIGSEDSRKALLERFAETRADEGAEQYLQSLRDTKLVRELLAQTLPLRWGETRLVVDDPAKTLGQLNANEGRERLMLGRLMTAITPPQKSFELITPYFVPGKEGTESLAALVRNKVRVRVLTNSLASSDVTAVHAGYAEYRKALLQAGVELYELKRHLPPLVAAEAGGAAPEDKPKRKTLGGSSSASLHAKTFAMDGQRIFVGSFNFDQRSAWLNTEMGLVIDNAQLAGRLTDWFDKDLPARAYHVVLQDDGSLCWIEQTEKGEVRHDKEPGSGPMLRGWVKFLSILPIEWML</sequence>
<evidence type="ECO:0000256" key="1">
    <source>
        <dbReference type="SAM" id="MobiDB-lite"/>
    </source>
</evidence>
<feature type="domain" description="PLD phosphodiesterase" evidence="2">
    <location>
        <begin position="429"/>
        <end position="456"/>
    </location>
</feature>
<gene>
    <name evidence="3" type="ORF">VVD49_02715</name>
</gene>
<dbReference type="Proteomes" id="UP001331561">
    <property type="component" value="Unassembled WGS sequence"/>
</dbReference>
<comment type="caution">
    <text evidence="3">The sequence shown here is derived from an EMBL/GenBank/DDBJ whole genome shotgun (WGS) entry which is preliminary data.</text>
</comment>
<dbReference type="PANTHER" id="PTHR21248">
    <property type="entry name" value="CARDIOLIPIN SYNTHASE"/>
    <property type="match status" value="1"/>
</dbReference>
<dbReference type="InterPro" id="IPR001736">
    <property type="entry name" value="PLipase_D/transphosphatidylase"/>
</dbReference>
<dbReference type="SUPFAM" id="SSF56024">
    <property type="entry name" value="Phospholipase D/nuclease"/>
    <property type="match status" value="2"/>
</dbReference>
<name>A0ABU6K0K8_9RHOO</name>
<feature type="domain" description="PLD phosphodiesterase" evidence="2">
    <location>
        <begin position="176"/>
        <end position="203"/>
    </location>
</feature>
<dbReference type="CDD" id="cd09113">
    <property type="entry name" value="PLDc_ymdC_like_2"/>
    <property type="match status" value="1"/>
</dbReference>
<accession>A0ABU6K0K8</accession>
<proteinExistence type="predicted"/>
<dbReference type="PROSITE" id="PS50035">
    <property type="entry name" value="PLD"/>
    <property type="match status" value="2"/>
</dbReference>
<dbReference type="InterPro" id="IPR025202">
    <property type="entry name" value="PLD-like_dom"/>
</dbReference>
<organism evidence="3 4">
    <name type="scientific">Uliginosibacterium silvisoli</name>
    <dbReference type="NCBI Taxonomy" id="3114758"/>
    <lineage>
        <taxon>Bacteria</taxon>
        <taxon>Pseudomonadati</taxon>
        <taxon>Pseudomonadota</taxon>
        <taxon>Betaproteobacteria</taxon>
        <taxon>Rhodocyclales</taxon>
        <taxon>Zoogloeaceae</taxon>
        <taxon>Uliginosibacterium</taxon>
    </lineage>
</organism>
<feature type="region of interest" description="Disordered" evidence="1">
    <location>
        <begin position="410"/>
        <end position="429"/>
    </location>
</feature>
<keyword evidence="4" id="KW-1185">Reference proteome</keyword>